<protein>
    <submittedName>
        <fullName evidence="1">AKH1</fullName>
    </submittedName>
</protein>
<name>A0A0A9DX49_ARUDO</name>
<evidence type="ECO:0000313" key="1">
    <source>
        <dbReference type="EMBL" id="JAD92381.1"/>
    </source>
</evidence>
<reference evidence="1" key="1">
    <citation type="submission" date="2014-09" db="EMBL/GenBank/DDBJ databases">
        <authorList>
            <person name="Magalhaes I.L.F."/>
            <person name="Oliveira U."/>
            <person name="Santos F.R."/>
            <person name="Vidigal T.H.D.A."/>
            <person name="Brescovit A.D."/>
            <person name="Santos A.J."/>
        </authorList>
    </citation>
    <scope>NUCLEOTIDE SEQUENCE</scope>
    <source>
        <tissue evidence="1">Shoot tissue taken approximately 20 cm above the soil surface</tissue>
    </source>
</reference>
<dbReference type="EMBL" id="GBRH01205514">
    <property type="protein sequence ID" value="JAD92381.1"/>
    <property type="molecule type" value="Transcribed_RNA"/>
</dbReference>
<dbReference type="AlphaFoldDB" id="A0A0A9DX49"/>
<sequence>MSKATMAHRRSKGAKWRRAVQVARRKLWRGTLHDH</sequence>
<accession>A0A0A9DX49</accession>
<organism evidence="1">
    <name type="scientific">Arundo donax</name>
    <name type="common">Giant reed</name>
    <name type="synonym">Donax arundinaceus</name>
    <dbReference type="NCBI Taxonomy" id="35708"/>
    <lineage>
        <taxon>Eukaryota</taxon>
        <taxon>Viridiplantae</taxon>
        <taxon>Streptophyta</taxon>
        <taxon>Embryophyta</taxon>
        <taxon>Tracheophyta</taxon>
        <taxon>Spermatophyta</taxon>
        <taxon>Magnoliopsida</taxon>
        <taxon>Liliopsida</taxon>
        <taxon>Poales</taxon>
        <taxon>Poaceae</taxon>
        <taxon>PACMAD clade</taxon>
        <taxon>Arundinoideae</taxon>
        <taxon>Arundineae</taxon>
        <taxon>Arundo</taxon>
    </lineage>
</organism>
<reference evidence="1" key="2">
    <citation type="journal article" date="2015" name="Data Brief">
        <title>Shoot transcriptome of the giant reed, Arundo donax.</title>
        <authorList>
            <person name="Barrero R.A."/>
            <person name="Guerrero F.D."/>
            <person name="Moolhuijzen P."/>
            <person name="Goolsby J.A."/>
            <person name="Tidwell J."/>
            <person name="Bellgard S.E."/>
            <person name="Bellgard M.I."/>
        </authorList>
    </citation>
    <scope>NUCLEOTIDE SEQUENCE</scope>
    <source>
        <tissue evidence="1">Shoot tissue taken approximately 20 cm above the soil surface</tissue>
    </source>
</reference>
<proteinExistence type="predicted"/>